<dbReference type="GO" id="GO:0004674">
    <property type="term" value="F:protein serine/threonine kinase activity"/>
    <property type="evidence" value="ECO:0007669"/>
    <property type="project" value="UniProtKB-KW"/>
</dbReference>
<accession>A0AAP0RPV6</accession>
<keyword evidence="2" id="KW-0723">Serine/threonine-protein kinase</keyword>
<evidence type="ECO:0000313" key="10">
    <source>
        <dbReference type="EMBL" id="KAK9282063.1"/>
    </source>
</evidence>
<dbReference type="PANTHER" id="PTHR27005">
    <property type="entry name" value="WALL-ASSOCIATED RECEPTOR KINASE-LIKE 21"/>
    <property type="match status" value="1"/>
</dbReference>
<dbReference type="InterPro" id="IPR000719">
    <property type="entry name" value="Prot_kinase_dom"/>
</dbReference>
<dbReference type="GO" id="GO:0007166">
    <property type="term" value="P:cell surface receptor signaling pathway"/>
    <property type="evidence" value="ECO:0007669"/>
    <property type="project" value="InterPro"/>
</dbReference>
<comment type="catalytic activity">
    <reaction evidence="7">
        <text>L-threonyl-[protein] + ATP = O-phospho-L-threonyl-[protein] + ADP + H(+)</text>
        <dbReference type="Rhea" id="RHEA:46608"/>
        <dbReference type="Rhea" id="RHEA-COMP:11060"/>
        <dbReference type="Rhea" id="RHEA-COMP:11605"/>
        <dbReference type="ChEBI" id="CHEBI:15378"/>
        <dbReference type="ChEBI" id="CHEBI:30013"/>
        <dbReference type="ChEBI" id="CHEBI:30616"/>
        <dbReference type="ChEBI" id="CHEBI:61977"/>
        <dbReference type="ChEBI" id="CHEBI:456216"/>
        <dbReference type="EC" id="2.7.11.1"/>
    </reaction>
</comment>
<organism evidence="10 11">
    <name type="scientific">Liquidambar formosana</name>
    <name type="common">Formosan gum</name>
    <dbReference type="NCBI Taxonomy" id="63359"/>
    <lineage>
        <taxon>Eukaryota</taxon>
        <taxon>Viridiplantae</taxon>
        <taxon>Streptophyta</taxon>
        <taxon>Embryophyta</taxon>
        <taxon>Tracheophyta</taxon>
        <taxon>Spermatophyta</taxon>
        <taxon>Magnoliopsida</taxon>
        <taxon>eudicotyledons</taxon>
        <taxon>Gunneridae</taxon>
        <taxon>Pentapetalae</taxon>
        <taxon>Saxifragales</taxon>
        <taxon>Altingiaceae</taxon>
        <taxon>Liquidambar</taxon>
    </lineage>
</organism>
<keyword evidence="5" id="KW-0418">Kinase</keyword>
<comment type="catalytic activity">
    <reaction evidence="8">
        <text>L-seryl-[protein] + ATP = O-phospho-L-seryl-[protein] + ADP + H(+)</text>
        <dbReference type="Rhea" id="RHEA:17989"/>
        <dbReference type="Rhea" id="RHEA-COMP:9863"/>
        <dbReference type="Rhea" id="RHEA-COMP:11604"/>
        <dbReference type="ChEBI" id="CHEBI:15378"/>
        <dbReference type="ChEBI" id="CHEBI:29999"/>
        <dbReference type="ChEBI" id="CHEBI:30616"/>
        <dbReference type="ChEBI" id="CHEBI:83421"/>
        <dbReference type="ChEBI" id="CHEBI:456216"/>
        <dbReference type="EC" id="2.7.11.1"/>
    </reaction>
</comment>
<proteinExistence type="predicted"/>
<dbReference type="GO" id="GO:0004713">
    <property type="term" value="F:protein tyrosine kinase activity"/>
    <property type="evidence" value="ECO:0007669"/>
    <property type="project" value="InterPro"/>
</dbReference>
<evidence type="ECO:0000259" key="9">
    <source>
        <dbReference type="PROSITE" id="PS50011"/>
    </source>
</evidence>
<dbReference type="InterPro" id="IPR011009">
    <property type="entry name" value="Kinase-like_dom_sf"/>
</dbReference>
<dbReference type="EC" id="2.7.11.1" evidence="1"/>
<gene>
    <name evidence="10" type="ORF">L1049_004975</name>
</gene>
<protein>
    <recommendedName>
        <fullName evidence="1">non-specific serine/threonine protein kinase</fullName>
        <ecNumber evidence="1">2.7.11.1</ecNumber>
    </recommendedName>
</protein>
<evidence type="ECO:0000256" key="5">
    <source>
        <dbReference type="ARBA" id="ARBA00022777"/>
    </source>
</evidence>
<dbReference type="PANTHER" id="PTHR27005:SF283">
    <property type="entry name" value="OS02G0633066 PROTEIN"/>
    <property type="match status" value="1"/>
</dbReference>
<evidence type="ECO:0000256" key="6">
    <source>
        <dbReference type="ARBA" id="ARBA00022840"/>
    </source>
</evidence>
<evidence type="ECO:0000256" key="3">
    <source>
        <dbReference type="ARBA" id="ARBA00022679"/>
    </source>
</evidence>
<keyword evidence="11" id="KW-1185">Reference proteome</keyword>
<dbReference type="Gene3D" id="3.30.200.20">
    <property type="entry name" value="Phosphorylase Kinase, domain 1"/>
    <property type="match status" value="1"/>
</dbReference>
<dbReference type="Proteomes" id="UP001415857">
    <property type="component" value="Unassembled WGS sequence"/>
</dbReference>
<evidence type="ECO:0000256" key="1">
    <source>
        <dbReference type="ARBA" id="ARBA00012513"/>
    </source>
</evidence>
<evidence type="ECO:0000256" key="2">
    <source>
        <dbReference type="ARBA" id="ARBA00022527"/>
    </source>
</evidence>
<feature type="domain" description="Protein kinase" evidence="9">
    <location>
        <begin position="1"/>
        <end position="162"/>
    </location>
</feature>
<dbReference type="PROSITE" id="PS50011">
    <property type="entry name" value="PROTEIN_KINASE_DOM"/>
    <property type="match status" value="1"/>
</dbReference>
<dbReference type="FunFam" id="1.10.510.10:FF:001023">
    <property type="entry name" value="Os07g0541700 protein"/>
    <property type="match status" value="1"/>
</dbReference>
<dbReference type="InterPro" id="IPR020635">
    <property type="entry name" value="Tyr_kinase_cat_dom"/>
</dbReference>
<evidence type="ECO:0000256" key="4">
    <source>
        <dbReference type="ARBA" id="ARBA00022741"/>
    </source>
</evidence>
<dbReference type="PROSITE" id="PS00108">
    <property type="entry name" value="PROTEIN_KINASE_ST"/>
    <property type="match status" value="1"/>
</dbReference>
<dbReference type="GO" id="GO:0005524">
    <property type="term" value="F:ATP binding"/>
    <property type="evidence" value="ECO:0007669"/>
    <property type="project" value="UniProtKB-KW"/>
</dbReference>
<dbReference type="InterPro" id="IPR001245">
    <property type="entry name" value="Ser-Thr/Tyr_kinase_cat_dom"/>
</dbReference>
<dbReference type="SMART" id="SM00219">
    <property type="entry name" value="TyrKc"/>
    <property type="match status" value="1"/>
</dbReference>
<evidence type="ECO:0000313" key="11">
    <source>
        <dbReference type="Proteomes" id="UP001415857"/>
    </source>
</evidence>
<dbReference type="InterPro" id="IPR008271">
    <property type="entry name" value="Ser/Thr_kinase_AS"/>
</dbReference>
<keyword evidence="3" id="KW-0808">Transferase</keyword>
<dbReference type="InterPro" id="IPR045274">
    <property type="entry name" value="WAK-like"/>
</dbReference>
<dbReference type="Gene3D" id="1.10.510.10">
    <property type="entry name" value="Transferase(Phosphotransferase) domain 1"/>
    <property type="match status" value="1"/>
</dbReference>
<evidence type="ECO:0000256" key="8">
    <source>
        <dbReference type="ARBA" id="ARBA00048679"/>
    </source>
</evidence>
<comment type="caution">
    <text evidence="10">The sequence shown here is derived from an EMBL/GenBank/DDBJ whole genome shotgun (WGS) entry which is preliminary data.</text>
</comment>
<dbReference type="SUPFAM" id="SSF56112">
    <property type="entry name" value="Protein kinase-like (PK-like)"/>
    <property type="match status" value="1"/>
</dbReference>
<dbReference type="AlphaFoldDB" id="A0AAP0RPV6"/>
<keyword evidence="6" id="KW-0067">ATP-binding</keyword>
<keyword evidence="4" id="KW-0547">Nucleotide-binding</keyword>
<sequence>MLECTTVRGTVYHGKLAGDISVAVKVAKAVNDVQLKEFLRKLAILSQLNQKNVVKLPGYCLRLEQPALIYKFLSNGILSEKLRETPALSWDARMTIVIDVASAIEYLHSDMDTKVFHKDIKSANVLLDQNMVAKLSDFRLSRVVPGNQSEVKTKVMGTYGLH</sequence>
<name>A0AAP0RPV6_LIQFO</name>
<evidence type="ECO:0000256" key="7">
    <source>
        <dbReference type="ARBA" id="ARBA00047899"/>
    </source>
</evidence>
<reference evidence="10 11" key="1">
    <citation type="journal article" date="2024" name="Plant J.">
        <title>Genome sequences and population genomics reveal climatic adaptation and genomic divergence between two closely related sweetgum species.</title>
        <authorList>
            <person name="Xu W.Q."/>
            <person name="Ren C.Q."/>
            <person name="Zhang X.Y."/>
            <person name="Comes H.P."/>
            <person name="Liu X.H."/>
            <person name="Li Y.G."/>
            <person name="Kettle C.J."/>
            <person name="Jalonen R."/>
            <person name="Gaisberger H."/>
            <person name="Ma Y.Z."/>
            <person name="Qiu Y.X."/>
        </authorList>
    </citation>
    <scope>NUCLEOTIDE SEQUENCE [LARGE SCALE GENOMIC DNA]</scope>
    <source>
        <strain evidence="10">Hangzhou</strain>
    </source>
</reference>
<dbReference type="EMBL" id="JBBPBK010000007">
    <property type="protein sequence ID" value="KAK9282063.1"/>
    <property type="molecule type" value="Genomic_DNA"/>
</dbReference>
<dbReference type="Pfam" id="PF07714">
    <property type="entry name" value="PK_Tyr_Ser-Thr"/>
    <property type="match status" value="1"/>
</dbReference>
<dbReference type="GO" id="GO:0005886">
    <property type="term" value="C:plasma membrane"/>
    <property type="evidence" value="ECO:0007669"/>
    <property type="project" value="TreeGrafter"/>
</dbReference>